<gene>
    <name evidence="1" type="ORF">LCGC14_2322580</name>
</gene>
<dbReference type="AlphaFoldDB" id="A0A0F9FC39"/>
<organism evidence="1">
    <name type="scientific">marine sediment metagenome</name>
    <dbReference type="NCBI Taxonomy" id="412755"/>
    <lineage>
        <taxon>unclassified sequences</taxon>
        <taxon>metagenomes</taxon>
        <taxon>ecological metagenomes</taxon>
    </lineage>
</organism>
<accession>A0A0F9FC39</accession>
<reference evidence="1" key="1">
    <citation type="journal article" date="2015" name="Nature">
        <title>Complex archaea that bridge the gap between prokaryotes and eukaryotes.</title>
        <authorList>
            <person name="Spang A."/>
            <person name="Saw J.H."/>
            <person name="Jorgensen S.L."/>
            <person name="Zaremba-Niedzwiedzka K."/>
            <person name="Martijn J."/>
            <person name="Lind A.E."/>
            <person name="van Eijk R."/>
            <person name="Schleper C."/>
            <person name="Guy L."/>
            <person name="Ettema T.J."/>
        </authorList>
    </citation>
    <scope>NUCLEOTIDE SEQUENCE</scope>
</reference>
<feature type="non-terminal residue" evidence="1">
    <location>
        <position position="1"/>
    </location>
</feature>
<evidence type="ECO:0000313" key="1">
    <source>
        <dbReference type="EMBL" id="KKL48732.1"/>
    </source>
</evidence>
<dbReference type="EMBL" id="LAZR01033213">
    <property type="protein sequence ID" value="KKL48732.1"/>
    <property type="molecule type" value="Genomic_DNA"/>
</dbReference>
<sequence>FTDSFSRFHKELSKYFNTEEIEKIFTEDAHIIYFGGLVAFLKEELSMELLFFAIKSIYYALRIIKDNFKDDPDYKKYLDAISKVWKI</sequence>
<protein>
    <submittedName>
        <fullName evidence="1">Uncharacterized protein</fullName>
    </submittedName>
</protein>
<proteinExistence type="predicted"/>
<comment type="caution">
    <text evidence="1">The sequence shown here is derived from an EMBL/GenBank/DDBJ whole genome shotgun (WGS) entry which is preliminary data.</text>
</comment>
<name>A0A0F9FC39_9ZZZZ</name>